<dbReference type="KEGG" id="rlc:K227x_29630"/>
<feature type="compositionally biased region" description="Basic and acidic residues" evidence="1">
    <location>
        <begin position="37"/>
        <end position="49"/>
    </location>
</feature>
<dbReference type="EMBL" id="CP036525">
    <property type="protein sequence ID" value="QDT04571.1"/>
    <property type="molecule type" value="Genomic_DNA"/>
</dbReference>
<gene>
    <name evidence="2" type="ORF">K227x_29630</name>
</gene>
<keyword evidence="3" id="KW-1185">Reference proteome</keyword>
<dbReference type="AlphaFoldDB" id="A0A517NBT8"/>
<accession>A0A517NBT8</accession>
<reference evidence="2 3" key="1">
    <citation type="submission" date="2019-02" db="EMBL/GenBank/DDBJ databases">
        <title>Deep-cultivation of Planctomycetes and their phenomic and genomic characterization uncovers novel biology.</title>
        <authorList>
            <person name="Wiegand S."/>
            <person name="Jogler M."/>
            <person name="Boedeker C."/>
            <person name="Pinto D."/>
            <person name="Vollmers J."/>
            <person name="Rivas-Marin E."/>
            <person name="Kohn T."/>
            <person name="Peeters S.H."/>
            <person name="Heuer A."/>
            <person name="Rast P."/>
            <person name="Oberbeckmann S."/>
            <person name="Bunk B."/>
            <person name="Jeske O."/>
            <person name="Meyerdierks A."/>
            <person name="Storesund J.E."/>
            <person name="Kallscheuer N."/>
            <person name="Luecker S."/>
            <person name="Lage O.M."/>
            <person name="Pohl T."/>
            <person name="Merkel B.J."/>
            <person name="Hornburger P."/>
            <person name="Mueller R.-W."/>
            <person name="Bruemmer F."/>
            <person name="Labrenz M."/>
            <person name="Spormann A.M."/>
            <person name="Op den Camp H."/>
            <person name="Overmann J."/>
            <person name="Amann R."/>
            <person name="Jetten M.S.M."/>
            <person name="Mascher T."/>
            <person name="Medema M.H."/>
            <person name="Devos D.P."/>
            <person name="Kaster A.-K."/>
            <person name="Ovreas L."/>
            <person name="Rohde M."/>
            <person name="Galperin M.Y."/>
            <person name="Jogler C."/>
        </authorList>
    </citation>
    <scope>NUCLEOTIDE SEQUENCE [LARGE SCALE GENOMIC DNA]</scope>
    <source>
        <strain evidence="2 3">K22_7</strain>
    </source>
</reference>
<feature type="compositionally biased region" description="Basic residues" evidence="1">
    <location>
        <begin position="1"/>
        <end position="11"/>
    </location>
</feature>
<organism evidence="2 3">
    <name type="scientific">Rubripirellula lacrimiformis</name>
    <dbReference type="NCBI Taxonomy" id="1930273"/>
    <lineage>
        <taxon>Bacteria</taxon>
        <taxon>Pseudomonadati</taxon>
        <taxon>Planctomycetota</taxon>
        <taxon>Planctomycetia</taxon>
        <taxon>Pirellulales</taxon>
        <taxon>Pirellulaceae</taxon>
        <taxon>Rubripirellula</taxon>
    </lineage>
</organism>
<protein>
    <submittedName>
        <fullName evidence="2">Uncharacterized protein</fullName>
    </submittedName>
</protein>
<feature type="region of interest" description="Disordered" evidence="1">
    <location>
        <begin position="1"/>
        <end position="81"/>
    </location>
</feature>
<sequence length="173" mass="20083">MQRGRERKARKFVTTNRLPTSRRWSHSSDHPWPPIHEISRSRPPVRQEKSANSNLAIRCFPNDRSKPRKPNQRPLPIRLPQRPCRHAVRSARCGGNRRLERSRCDWASLHGRRWTSPSPETQAPDCHRLARPSRLHRFSARVPHPVALYGLFHHPSGIFAMPNTASLLSCPQR</sequence>
<evidence type="ECO:0000313" key="3">
    <source>
        <dbReference type="Proteomes" id="UP000318538"/>
    </source>
</evidence>
<feature type="compositionally biased region" description="Low complexity" evidence="1">
    <location>
        <begin position="72"/>
        <end position="81"/>
    </location>
</feature>
<name>A0A517NBT8_9BACT</name>
<evidence type="ECO:0000313" key="2">
    <source>
        <dbReference type="EMBL" id="QDT04571.1"/>
    </source>
</evidence>
<evidence type="ECO:0000256" key="1">
    <source>
        <dbReference type="SAM" id="MobiDB-lite"/>
    </source>
</evidence>
<dbReference type="Proteomes" id="UP000318538">
    <property type="component" value="Chromosome"/>
</dbReference>
<proteinExistence type="predicted"/>